<evidence type="ECO:0000313" key="4">
    <source>
        <dbReference type="EMBL" id="PSL55206.1"/>
    </source>
</evidence>
<proteinExistence type="predicted"/>
<dbReference type="RefSeq" id="WP_106616114.1">
    <property type="nucleotide sequence ID" value="NZ_PYAX01000005.1"/>
</dbReference>
<dbReference type="OrthoDB" id="3254756at2"/>
<dbReference type="GO" id="GO:0016020">
    <property type="term" value="C:membrane"/>
    <property type="evidence" value="ECO:0007669"/>
    <property type="project" value="UniProtKB-UniRule"/>
</dbReference>
<dbReference type="EMBL" id="PYAX01000005">
    <property type="protein sequence ID" value="PSL55206.1"/>
    <property type="molecule type" value="Genomic_DNA"/>
</dbReference>
<keyword evidence="2" id="KW-0732">Signal</keyword>
<dbReference type="PROSITE" id="PS51257">
    <property type="entry name" value="PROKAR_LIPOPROTEIN"/>
    <property type="match status" value="1"/>
</dbReference>
<sequence>MNHSRLFAAVVLVAASCAACGETSRDTTTVRIGVTASANEPRVELTKTVVDRLAEAVDQGVTRVVVYRQGEDSGGAHVDEDFTVRDGNDVESDAALRELGFEQNLNRLTGQLSQLGGTSTDLDPLSVLADMASASGPAVLVLQTSGLQTTDPLDLTRLGLDFDVSAVVASVPDDTLPELTDKDVIFSGLGQVTGEQPQLPPGAREALVQLWLGICAKFHAKSCTHDTEPVPGGASIGRAEVPTVRIGEVVHSDTSVHLPNSVLFEAGSDELAPGAREVLAEVAKKFDGRTTARVVARTASSASAASAVNLTQRRGERVVSTLVELGVSRAAFTEVRGAGFASPLEPDLDSYGDLIADAAARNRSVVVELAEPRTNS</sequence>
<accession>A0A2P8I9R4</accession>
<dbReference type="PROSITE" id="PS51123">
    <property type="entry name" value="OMPA_2"/>
    <property type="match status" value="1"/>
</dbReference>
<name>A0A2P8I9R4_SACCR</name>
<dbReference type="InterPro" id="IPR006665">
    <property type="entry name" value="OmpA-like"/>
</dbReference>
<dbReference type="Gene3D" id="3.30.1330.60">
    <property type="entry name" value="OmpA-like domain"/>
    <property type="match status" value="1"/>
</dbReference>
<reference evidence="4 5" key="1">
    <citation type="submission" date="2018-03" db="EMBL/GenBank/DDBJ databases">
        <title>Genomic Encyclopedia of Type Strains, Phase III (KMG-III): the genomes of soil and plant-associated and newly described type strains.</title>
        <authorList>
            <person name="Whitman W."/>
        </authorList>
    </citation>
    <scope>NUCLEOTIDE SEQUENCE [LARGE SCALE GENOMIC DNA]</scope>
    <source>
        <strain evidence="4 5">CGMCC 4.7097</strain>
    </source>
</reference>
<keyword evidence="1" id="KW-0472">Membrane</keyword>
<gene>
    <name evidence="4" type="ORF">B0I31_105165</name>
</gene>
<keyword evidence="5" id="KW-1185">Reference proteome</keyword>
<dbReference type="InterPro" id="IPR036737">
    <property type="entry name" value="OmpA-like_sf"/>
</dbReference>
<dbReference type="Pfam" id="PF00691">
    <property type="entry name" value="OmpA"/>
    <property type="match status" value="1"/>
</dbReference>
<evidence type="ECO:0000313" key="5">
    <source>
        <dbReference type="Proteomes" id="UP000241118"/>
    </source>
</evidence>
<dbReference type="SUPFAM" id="SSF103088">
    <property type="entry name" value="OmpA-like"/>
    <property type="match status" value="1"/>
</dbReference>
<dbReference type="Proteomes" id="UP000241118">
    <property type="component" value="Unassembled WGS sequence"/>
</dbReference>
<protein>
    <submittedName>
        <fullName evidence="4">OmpA family protein</fullName>
    </submittedName>
</protein>
<evidence type="ECO:0000259" key="3">
    <source>
        <dbReference type="PROSITE" id="PS51123"/>
    </source>
</evidence>
<feature type="domain" description="OmpA-like" evidence="3">
    <location>
        <begin position="251"/>
        <end position="373"/>
    </location>
</feature>
<comment type="caution">
    <text evidence="4">The sequence shown here is derived from an EMBL/GenBank/DDBJ whole genome shotgun (WGS) entry which is preliminary data.</text>
</comment>
<evidence type="ECO:0000256" key="2">
    <source>
        <dbReference type="SAM" id="SignalP"/>
    </source>
</evidence>
<dbReference type="AlphaFoldDB" id="A0A2P8I9R4"/>
<evidence type="ECO:0000256" key="1">
    <source>
        <dbReference type="PROSITE-ProRule" id="PRU00473"/>
    </source>
</evidence>
<feature type="chain" id="PRO_5039494715" evidence="2">
    <location>
        <begin position="22"/>
        <end position="376"/>
    </location>
</feature>
<feature type="signal peptide" evidence="2">
    <location>
        <begin position="1"/>
        <end position="21"/>
    </location>
</feature>
<organism evidence="4 5">
    <name type="scientific">Saccharothrix carnea</name>
    <dbReference type="NCBI Taxonomy" id="1280637"/>
    <lineage>
        <taxon>Bacteria</taxon>
        <taxon>Bacillati</taxon>
        <taxon>Actinomycetota</taxon>
        <taxon>Actinomycetes</taxon>
        <taxon>Pseudonocardiales</taxon>
        <taxon>Pseudonocardiaceae</taxon>
        <taxon>Saccharothrix</taxon>
    </lineage>
</organism>